<feature type="compositionally biased region" description="Polar residues" evidence="1">
    <location>
        <begin position="161"/>
        <end position="172"/>
    </location>
</feature>
<reference evidence="3" key="3">
    <citation type="submission" date="2018-08" db="UniProtKB">
        <authorList>
            <consortium name="EnsemblPlants"/>
        </authorList>
    </citation>
    <scope>IDENTIFICATION</scope>
    <source>
        <strain evidence="3">cv. Bd21</strain>
    </source>
</reference>
<reference evidence="2" key="2">
    <citation type="submission" date="2017-06" db="EMBL/GenBank/DDBJ databases">
        <title>WGS assembly of Brachypodium distachyon.</title>
        <authorList>
            <consortium name="The International Brachypodium Initiative"/>
            <person name="Lucas S."/>
            <person name="Harmon-Smith M."/>
            <person name="Lail K."/>
            <person name="Tice H."/>
            <person name="Grimwood J."/>
            <person name="Bruce D."/>
            <person name="Barry K."/>
            <person name="Shu S."/>
            <person name="Lindquist E."/>
            <person name="Wang M."/>
            <person name="Pitluck S."/>
            <person name="Vogel J.P."/>
            <person name="Garvin D.F."/>
            <person name="Mockler T.C."/>
            <person name="Schmutz J."/>
            <person name="Rokhsar D."/>
            <person name="Bevan M.W."/>
        </authorList>
    </citation>
    <scope>NUCLEOTIDE SEQUENCE</scope>
    <source>
        <strain evidence="2">Bd21</strain>
    </source>
</reference>
<dbReference type="AlphaFoldDB" id="A0A2K2D6F0"/>
<dbReference type="InParanoid" id="A0A2K2D6F0"/>
<dbReference type="Gramene" id="PNT69856">
    <property type="protein sequence ID" value="PNT69856"/>
    <property type="gene ID" value="BRADI_2g01473v3"/>
</dbReference>
<proteinExistence type="predicted"/>
<accession>A0A2K2D6F0</accession>
<name>A0A2K2D6F0_BRADI</name>
<evidence type="ECO:0000313" key="3">
    <source>
        <dbReference type="EnsemblPlants" id="PNT69856"/>
    </source>
</evidence>
<dbReference type="Proteomes" id="UP000008810">
    <property type="component" value="Chromosome 2"/>
</dbReference>
<keyword evidence="4" id="KW-1185">Reference proteome</keyword>
<dbReference type="EnsemblPlants" id="PNT69856">
    <property type="protein sequence ID" value="PNT69856"/>
    <property type="gene ID" value="BRADI_2g01473v3"/>
</dbReference>
<evidence type="ECO:0000256" key="1">
    <source>
        <dbReference type="SAM" id="MobiDB-lite"/>
    </source>
</evidence>
<protein>
    <submittedName>
        <fullName evidence="2 3">Uncharacterized protein</fullName>
    </submittedName>
</protein>
<feature type="compositionally biased region" description="Basic residues" evidence="1">
    <location>
        <begin position="69"/>
        <end position="88"/>
    </location>
</feature>
<dbReference type="OrthoDB" id="10261470at2759"/>
<reference evidence="2 3" key="1">
    <citation type="journal article" date="2010" name="Nature">
        <title>Genome sequencing and analysis of the model grass Brachypodium distachyon.</title>
        <authorList>
            <consortium name="International Brachypodium Initiative"/>
        </authorList>
    </citation>
    <scope>NUCLEOTIDE SEQUENCE [LARGE SCALE GENOMIC DNA]</scope>
    <source>
        <strain evidence="2 3">Bd21</strain>
    </source>
</reference>
<sequence>MLAREPNRPFPLPSASVRLHRSVPRRRFPPPPAMAAPPRPPHATESLPKPMPGLNRGWRRRNLAPAAASRHHQFRPGHPRFGQRRRRGAPSWPPRRLQDAPAAFRGPATPFPLRFGGLPTRILPGSARTSSPCAPQLRPPPNLSGASRDPDPFLHGCARSQPKSPSKNLAAA</sequence>
<feature type="region of interest" description="Disordered" evidence="1">
    <location>
        <begin position="1"/>
        <end position="172"/>
    </location>
</feature>
<evidence type="ECO:0000313" key="4">
    <source>
        <dbReference type="Proteomes" id="UP000008810"/>
    </source>
</evidence>
<feature type="compositionally biased region" description="Pro residues" evidence="1">
    <location>
        <begin position="29"/>
        <end position="41"/>
    </location>
</feature>
<dbReference type="EMBL" id="CM000881">
    <property type="protein sequence ID" value="PNT69856.1"/>
    <property type="molecule type" value="Genomic_DNA"/>
</dbReference>
<feature type="compositionally biased region" description="Basic residues" evidence="1">
    <location>
        <begin position="18"/>
        <end position="28"/>
    </location>
</feature>
<organism evidence="2">
    <name type="scientific">Brachypodium distachyon</name>
    <name type="common">Purple false brome</name>
    <name type="synonym">Trachynia distachya</name>
    <dbReference type="NCBI Taxonomy" id="15368"/>
    <lineage>
        <taxon>Eukaryota</taxon>
        <taxon>Viridiplantae</taxon>
        <taxon>Streptophyta</taxon>
        <taxon>Embryophyta</taxon>
        <taxon>Tracheophyta</taxon>
        <taxon>Spermatophyta</taxon>
        <taxon>Magnoliopsida</taxon>
        <taxon>Liliopsida</taxon>
        <taxon>Poales</taxon>
        <taxon>Poaceae</taxon>
        <taxon>BOP clade</taxon>
        <taxon>Pooideae</taxon>
        <taxon>Stipodae</taxon>
        <taxon>Brachypodieae</taxon>
        <taxon>Brachypodium</taxon>
    </lineage>
</organism>
<evidence type="ECO:0000313" key="2">
    <source>
        <dbReference type="EMBL" id="PNT69856.1"/>
    </source>
</evidence>
<gene>
    <name evidence="2" type="ORF">BRADI_2g01473v3</name>
</gene>